<dbReference type="STRING" id="58117.SAMN05421833_11534"/>
<proteinExistence type="predicted"/>
<protein>
    <submittedName>
        <fullName evidence="2">Uncharacterized protein</fullName>
    </submittedName>
</protein>
<keyword evidence="3" id="KW-1185">Reference proteome</keyword>
<sequence>MHRPIRLMSLAVLTCAGLLAAAPAYAGCGCDAPKAATPATAAVDLGAKADLDAGLNVGLGLDVALGLDLGLGLNAQAGARPGTMSCGKPTMLRRCR</sequence>
<name>A0A1N7DMR1_9ACTN</name>
<keyword evidence="1" id="KW-0732">Signal</keyword>
<dbReference type="EMBL" id="FTNI01000015">
    <property type="protein sequence ID" value="SIR77114.1"/>
    <property type="molecule type" value="Genomic_DNA"/>
</dbReference>
<accession>A0A1N7DMR1</accession>
<organism evidence="2 3">
    <name type="scientific">Microbispora rosea</name>
    <dbReference type="NCBI Taxonomy" id="58117"/>
    <lineage>
        <taxon>Bacteria</taxon>
        <taxon>Bacillati</taxon>
        <taxon>Actinomycetota</taxon>
        <taxon>Actinomycetes</taxon>
        <taxon>Streptosporangiales</taxon>
        <taxon>Streptosporangiaceae</taxon>
        <taxon>Microbispora</taxon>
    </lineage>
</organism>
<dbReference type="Proteomes" id="UP000186096">
    <property type="component" value="Unassembled WGS sequence"/>
</dbReference>
<evidence type="ECO:0000313" key="2">
    <source>
        <dbReference type="EMBL" id="SIR77114.1"/>
    </source>
</evidence>
<reference evidence="3" key="1">
    <citation type="submission" date="2017-01" db="EMBL/GenBank/DDBJ databases">
        <authorList>
            <person name="Varghese N."/>
            <person name="Submissions S."/>
        </authorList>
    </citation>
    <scope>NUCLEOTIDE SEQUENCE [LARGE SCALE GENOMIC DNA]</scope>
    <source>
        <strain evidence="3">ATCC 12950</strain>
    </source>
</reference>
<evidence type="ECO:0000313" key="3">
    <source>
        <dbReference type="Proteomes" id="UP000186096"/>
    </source>
</evidence>
<evidence type="ECO:0000256" key="1">
    <source>
        <dbReference type="SAM" id="SignalP"/>
    </source>
</evidence>
<feature type="chain" id="PRO_5012342597" evidence="1">
    <location>
        <begin position="27"/>
        <end position="96"/>
    </location>
</feature>
<dbReference type="AlphaFoldDB" id="A0A1N7DMR1"/>
<dbReference type="PROSITE" id="PS51257">
    <property type="entry name" value="PROKAR_LIPOPROTEIN"/>
    <property type="match status" value="1"/>
</dbReference>
<feature type="signal peptide" evidence="1">
    <location>
        <begin position="1"/>
        <end position="26"/>
    </location>
</feature>
<gene>
    <name evidence="2" type="ORF">SAMN05421833_11534</name>
</gene>